<name>A0AAU7U5P4_9DEIO</name>
<dbReference type="RefSeq" id="WP_350241574.1">
    <property type="nucleotide sequence ID" value="NZ_CP158297.1"/>
</dbReference>
<feature type="transmembrane region" description="Helical" evidence="9">
    <location>
        <begin position="173"/>
        <end position="192"/>
    </location>
</feature>
<keyword evidence="3" id="KW-0813">Transport</keyword>
<gene>
    <name evidence="11" type="ORF">ABOD76_01815</name>
</gene>
<feature type="transmembrane region" description="Helical" evidence="9">
    <location>
        <begin position="416"/>
        <end position="433"/>
    </location>
</feature>
<dbReference type="SUPFAM" id="SSF103473">
    <property type="entry name" value="MFS general substrate transporter"/>
    <property type="match status" value="1"/>
</dbReference>
<dbReference type="GO" id="GO:0022857">
    <property type="term" value="F:transmembrane transporter activity"/>
    <property type="evidence" value="ECO:0007669"/>
    <property type="project" value="InterPro"/>
</dbReference>
<evidence type="ECO:0000256" key="2">
    <source>
        <dbReference type="ARBA" id="ARBA00008537"/>
    </source>
</evidence>
<sequence length="520" mass="54681">MTTHPRSSVALPHQDARSRAVIMVLLLATFVVVLNETIMNVALPTLILDFHVTASVAQWLATGFMLTMAVVIPTTGFLLQRLTSRAVFLLAMGTFSVGTLLAAAAPTFALLLLARVVQAVGTAIMIPLLFTTVMTLIPAERRGATMGFVSIVIAVAPALGPTISGLILQSLSWRFMFLFVLPFALAALAYGLRTLVNFSEPRRLSLDVASLPLSAVGFGGLVYALSRLGESPAGLTDPRVSVPLLLSVLSLAGFVWRQRALQRQGTPLLDFRALRSPIFTLGVVLIMLLSVAFFGGAILLPLYLQDIRGLSTLQTGLLVLPGGVMMGLLAPSIGRLYDRIGPAWLATPGAALLALSLWRFSRVDAATGVPVLLAMHLVMSVGLALTFTPLFTAATSPLPARLYAHGSAIMNSFQQVAGAAGTALLITVMTGRTTRAAAAGLTLPLAHAEGGRAAFGLATGIALMLLLLAAFMRRAPAPQGTGDDERIVAVGALTRRRAGSTHANRPELSCVQAGSPFTPR</sequence>
<evidence type="ECO:0000313" key="11">
    <source>
        <dbReference type="EMBL" id="XBV83813.1"/>
    </source>
</evidence>
<keyword evidence="6 9" id="KW-1133">Transmembrane helix</keyword>
<evidence type="ECO:0000256" key="1">
    <source>
        <dbReference type="ARBA" id="ARBA00004651"/>
    </source>
</evidence>
<dbReference type="Gene3D" id="1.20.1720.10">
    <property type="entry name" value="Multidrug resistance protein D"/>
    <property type="match status" value="1"/>
</dbReference>
<evidence type="ECO:0000256" key="4">
    <source>
        <dbReference type="ARBA" id="ARBA00022475"/>
    </source>
</evidence>
<geneLocation type="plasmid" evidence="11">
    <name>pDson01</name>
</geneLocation>
<keyword evidence="7 9" id="KW-0472">Membrane</keyword>
<feature type="transmembrane region" description="Helical" evidence="9">
    <location>
        <begin position="278"/>
        <end position="304"/>
    </location>
</feature>
<comment type="subcellular location">
    <subcellularLocation>
        <location evidence="1">Cell membrane</location>
        <topology evidence="1">Multi-pass membrane protein</topology>
    </subcellularLocation>
</comment>
<dbReference type="Pfam" id="PF07690">
    <property type="entry name" value="MFS_1"/>
    <property type="match status" value="1"/>
</dbReference>
<dbReference type="KEGG" id="dsc:ABOD76_01815"/>
<protein>
    <submittedName>
        <fullName evidence="11">MDR family MFS transporter</fullName>
    </submittedName>
</protein>
<feature type="transmembrane region" description="Helical" evidence="9">
    <location>
        <begin position="342"/>
        <end position="361"/>
    </location>
</feature>
<dbReference type="InterPro" id="IPR020846">
    <property type="entry name" value="MFS_dom"/>
</dbReference>
<organism evidence="11">
    <name type="scientific">Deinococcus sonorensis KR-87</name>
    <dbReference type="NCBI Taxonomy" id="694439"/>
    <lineage>
        <taxon>Bacteria</taxon>
        <taxon>Thermotogati</taxon>
        <taxon>Deinococcota</taxon>
        <taxon>Deinococci</taxon>
        <taxon>Deinococcales</taxon>
        <taxon>Deinococcaceae</taxon>
        <taxon>Deinococcus</taxon>
    </lineage>
</organism>
<feature type="transmembrane region" description="Helical" evidence="9">
    <location>
        <begin position="373"/>
        <end position="395"/>
    </location>
</feature>
<feature type="transmembrane region" description="Helical" evidence="9">
    <location>
        <begin position="59"/>
        <end position="79"/>
    </location>
</feature>
<keyword evidence="5 9" id="KW-0812">Transmembrane</keyword>
<dbReference type="InterPro" id="IPR004638">
    <property type="entry name" value="EmrB-like"/>
</dbReference>
<dbReference type="CDD" id="cd17503">
    <property type="entry name" value="MFS_LmrB_MDR_like"/>
    <property type="match status" value="1"/>
</dbReference>
<evidence type="ECO:0000256" key="7">
    <source>
        <dbReference type="ARBA" id="ARBA00023136"/>
    </source>
</evidence>
<evidence type="ECO:0000256" key="9">
    <source>
        <dbReference type="SAM" id="Phobius"/>
    </source>
</evidence>
<keyword evidence="11" id="KW-0614">Plasmid</keyword>
<dbReference type="PANTHER" id="PTHR42718">
    <property type="entry name" value="MAJOR FACILITATOR SUPERFAMILY MULTIDRUG TRANSPORTER MFSC"/>
    <property type="match status" value="1"/>
</dbReference>
<dbReference type="EMBL" id="CP158297">
    <property type="protein sequence ID" value="XBV83813.1"/>
    <property type="molecule type" value="Genomic_DNA"/>
</dbReference>
<evidence type="ECO:0000256" key="3">
    <source>
        <dbReference type="ARBA" id="ARBA00022448"/>
    </source>
</evidence>
<dbReference type="PROSITE" id="PS50850">
    <property type="entry name" value="MFS"/>
    <property type="match status" value="1"/>
</dbReference>
<evidence type="ECO:0000256" key="8">
    <source>
        <dbReference type="SAM" id="MobiDB-lite"/>
    </source>
</evidence>
<evidence type="ECO:0000256" key="5">
    <source>
        <dbReference type="ARBA" id="ARBA00022692"/>
    </source>
</evidence>
<dbReference type="InterPro" id="IPR011701">
    <property type="entry name" value="MFS"/>
</dbReference>
<evidence type="ECO:0000259" key="10">
    <source>
        <dbReference type="PROSITE" id="PS50850"/>
    </source>
</evidence>
<keyword evidence="4" id="KW-1003">Cell membrane</keyword>
<feature type="transmembrane region" description="Helical" evidence="9">
    <location>
        <begin position="453"/>
        <end position="471"/>
    </location>
</feature>
<accession>A0AAU7U5P4</accession>
<feature type="transmembrane region" description="Helical" evidence="9">
    <location>
        <begin position="240"/>
        <end position="257"/>
    </location>
</feature>
<feature type="transmembrane region" description="Helical" evidence="9">
    <location>
        <begin position="86"/>
        <end position="113"/>
    </location>
</feature>
<dbReference type="Gene3D" id="1.20.1250.20">
    <property type="entry name" value="MFS general substrate transporter like domains"/>
    <property type="match status" value="1"/>
</dbReference>
<evidence type="ECO:0000256" key="6">
    <source>
        <dbReference type="ARBA" id="ARBA00022989"/>
    </source>
</evidence>
<comment type="similarity">
    <text evidence="2">Belongs to the major facilitator superfamily. EmrB family.</text>
</comment>
<feature type="transmembrane region" description="Helical" evidence="9">
    <location>
        <begin position="146"/>
        <end position="167"/>
    </location>
</feature>
<dbReference type="NCBIfam" id="TIGR00711">
    <property type="entry name" value="efflux_EmrB"/>
    <property type="match status" value="1"/>
</dbReference>
<dbReference type="PANTHER" id="PTHR42718:SF9">
    <property type="entry name" value="MAJOR FACILITATOR SUPERFAMILY MULTIDRUG TRANSPORTER MFSC"/>
    <property type="match status" value="1"/>
</dbReference>
<proteinExistence type="inferred from homology"/>
<feature type="region of interest" description="Disordered" evidence="8">
    <location>
        <begin position="496"/>
        <end position="520"/>
    </location>
</feature>
<dbReference type="AlphaFoldDB" id="A0AAU7U5P4"/>
<feature type="domain" description="Major facilitator superfamily (MFS) profile" evidence="10">
    <location>
        <begin position="21"/>
        <end position="477"/>
    </location>
</feature>
<feature type="transmembrane region" description="Helical" evidence="9">
    <location>
        <begin position="21"/>
        <end position="47"/>
    </location>
</feature>
<dbReference type="PRINTS" id="PR01036">
    <property type="entry name" value="TCRTETB"/>
</dbReference>
<feature type="transmembrane region" description="Helical" evidence="9">
    <location>
        <begin position="119"/>
        <end position="139"/>
    </location>
</feature>
<reference evidence="11" key="1">
    <citation type="submission" date="2024-06" db="EMBL/GenBank/DDBJ databases">
        <title>Draft Genome Sequence of Deinococcus sonorensis Type Strain KR-87, a Biofilm Producing Representative of the Genus Deinococcus.</title>
        <authorList>
            <person name="Boren L.S."/>
            <person name="Grosso R.A."/>
            <person name="Hugenberg-Cox A.N."/>
            <person name="Hill J.T.E."/>
            <person name="Albert C.M."/>
            <person name="Tuohy J.M."/>
        </authorList>
    </citation>
    <scope>NUCLEOTIDE SEQUENCE</scope>
    <source>
        <strain evidence="11">KR-87</strain>
        <plasmid evidence="11">pDson01</plasmid>
    </source>
</reference>
<feature type="transmembrane region" description="Helical" evidence="9">
    <location>
        <begin position="310"/>
        <end position="330"/>
    </location>
</feature>
<dbReference type="GO" id="GO:0005886">
    <property type="term" value="C:plasma membrane"/>
    <property type="evidence" value="ECO:0007669"/>
    <property type="project" value="UniProtKB-SubCell"/>
</dbReference>
<feature type="transmembrane region" description="Helical" evidence="9">
    <location>
        <begin position="204"/>
        <end position="225"/>
    </location>
</feature>
<dbReference type="InterPro" id="IPR036259">
    <property type="entry name" value="MFS_trans_sf"/>
</dbReference>